<dbReference type="HOGENOM" id="CLU_2686709_0_0_12"/>
<organism evidence="1 2">
    <name type="scientific">Treponema brennaborense (strain DSM 12168 / CIP 105900 / DD5/3)</name>
    <dbReference type="NCBI Taxonomy" id="906968"/>
    <lineage>
        <taxon>Bacteria</taxon>
        <taxon>Pseudomonadati</taxon>
        <taxon>Spirochaetota</taxon>
        <taxon>Spirochaetia</taxon>
        <taxon>Spirochaetales</taxon>
        <taxon>Treponemataceae</taxon>
        <taxon>Treponema</taxon>
    </lineage>
</organism>
<dbReference type="STRING" id="906968.Trebr_0316"/>
<reference evidence="2" key="1">
    <citation type="submission" date="2011-04" db="EMBL/GenBank/DDBJ databases">
        <title>The complete genome of Treponema brennaborense DSM 12168.</title>
        <authorList>
            <person name="Lucas S."/>
            <person name="Han J."/>
            <person name="Lapidus A."/>
            <person name="Bruce D."/>
            <person name="Goodwin L."/>
            <person name="Pitluck S."/>
            <person name="Peters L."/>
            <person name="Kyrpides N."/>
            <person name="Mavromatis K."/>
            <person name="Ivanova N."/>
            <person name="Mikhailova N."/>
            <person name="Pagani I."/>
            <person name="Teshima H."/>
            <person name="Detter J.C."/>
            <person name="Tapia R."/>
            <person name="Han C."/>
            <person name="Land M."/>
            <person name="Hauser L."/>
            <person name="Markowitz V."/>
            <person name="Cheng J.-F."/>
            <person name="Hugenholtz P."/>
            <person name="Woyke T."/>
            <person name="Wu D."/>
            <person name="Gronow S."/>
            <person name="Wellnitz S."/>
            <person name="Brambilla E."/>
            <person name="Klenk H.-P."/>
            <person name="Eisen J.A."/>
        </authorList>
    </citation>
    <scope>NUCLEOTIDE SEQUENCE [LARGE SCALE GENOMIC DNA]</scope>
    <source>
        <strain evidence="2">DSM 12168 / CIP 105900 / DD5/3</strain>
    </source>
</reference>
<keyword evidence="2" id="KW-1185">Reference proteome</keyword>
<dbReference type="KEGG" id="tbe:Trebr_0316"/>
<sequence length="74" mass="8613">MPYELVAEKLKTLKETDLQEVSEFIDFIQFRTGNNTNTSNNTRRRNRETVLKELSGIIPPSVTDSEVKDLRTRK</sequence>
<protein>
    <recommendedName>
        <fullName evidence="3">DUF2281 domain-containing protein</fullName>
    </recommendedName>
</protein>
<proteinExistence type="predicted"/>
<accession>F4LMX7</accession>
<dbReference type="EMBL" id="CP002696">
    <property type="protein sequence ID" value="AEE15763.1"/>
    <property type="molecule type" value="Genomic_DNA"/>
</dbReference>
<dbReference type="AlphaFoldDB" id="F4LMX7"/>
<gene>
    <name evidence="1" type="ordered locus">Trebr_0316</name>
</gene>
<dbReference type="OrthoDB" id="361799at2"/>
<dbReference type="Proteomes" id="UP000006546">
    <property type="component" value="Chromosome"/>
</dbReference>
<evidence type="ECO:0000313" key="1">
    <source>
        <dbReference type="EMBL" id="AEE15763.1"/>
    </source>
</evidence>
<evidence type="ECO:0008006" key="3">
    <source>
        <dbReference type="Google" id="ProtNLM"/>
    </source>
</evidence>
<name>F4LMX7_TREBD</name>
<evidence type="ECO:0000313" key="2">
    <source>
        <dbReference type="Proteomes" id="UP000006546"/>
    </source>
</evidence>